<dbReference type="Gene3D" id="2.130.10.10">
    <property type="entry name" value="YVTN repeat-like/Quinoprotein amine dehydrogenase"/>
    <property type="match status" value="2"/>
</dbReference>
<dbReference type="GO" id="GO:0045503">
    <property type="term" value="F:dynein light chain binding"/>
    <property type="evidence" value="ECO:0007669"/>
    <property type="project" value="TreeGrafter"/>
</dbReference>
<dbReference type="SUPFAM" id="SSF50978">
    <property type="entry name" value="WD40 repeat-like"/>
    <property type="match status" value="1"/>
</dbReference>
<dbReference type="InterPro" id="IPR050687">
    <property type="entry name" value="Dynein_IC"/>
</dbReference>
<dbReference type="PANTHER" id="PTHR12442:SF26">
    <property type="entry name" value="CYTOPLASMIC DYNEIN 2 INTERMEDIATE CHAIN 2"/>
    <property type="match status" value="1"/>
</dbReference>
<evidence type="ECO:0000256" key="4">
    <source>
        <dbReference type="ARBA" id="ARBA00022737"/>
    </source>
</evidence>
<dbReference type="InterPro" id="IPR036322">
    <property type="entry name" value="WD40_repeat_dom_sf"/>
</dbReference>
<keyword evidence="2" id="KW-0963">Cytoplasm</keyword>
<evidence type="ECO:0000256" key="5">
    <source>
        <dbReference type="PROSITE-ProRule" id="PRU00221"/>
    </source>
</evidence>
<keyword evidence="3 5" id="KW-0853">WD repeat</keyword>
<keyword evidence="4" id="KW-0677">Repeat</keyword>
<evidence type="ECO:0000313" key="7">
    <source>
        <dbReference type="Proteomes" id="UP001652740"/>
    </source>
</evidence>
<evidence type="ECO:0000313" key="8">
    <source>
        <dbReference type="RefSeq" id="XP_026749691.2"/>
    </source>
</evidence>
<dbReference type="GO" id="GO:0097014">
    <property type="term" value="C:ciliary plasm"/>
    <property type="evidence" value="ECO:0007669"/>
    <property type="project" value="TreeGrafter"/>
</dbReference>
<reference evidence="8" key="1">
    <citation type="submission" date="2025-08" db="UniProtKB">
        <authorList>
            <consortium name="RefSeq"/>
        </authorList>
    </citation>
    <scope>IDENTIFICATION</scope>
    <source>
        <tissue evidence="8">Whole larvae</tissue>
    </source>
</reference>
<evidence type="ECO:0000256" key="1">
    <source>
        <dbReference type="ARBA" id="ARBA00004496"/>
    </source>
</evidence>
<dbReference type="RefSeq" id="XP_026749691.2">
    <property type="nucleotide sequence ID" value="XM_026893890.3"/>
</dbReference>
<dbReference type="InterPro" id="IPR015943">
    <property type="entry name" value="WD40/YVTN_repeat-like_dom_sf"/>
</dbReference>
<dbReference type="AlphaFoldDB" id="A0A6J1W9J4"/>
<evidence type="ECO:0000256" key="2">
    <source>
        <dbReference type="ARBA" id="ARBA00022490"/>
    </source>
</evidence>
<dbReference type="InterPro" id="IPR001680">
    <property type="entry name" value="WD40_rpt"/>
</dbReference>
<keyword evidence="7" id="KW-1185">Reference proteome</keyword>
<name>A0A6J1W9J4_GALME</name>
<dbReference type="KEGG" id="gmw:113510431"/>
<gene>
    <name evidence="8" type="primary">LOC113510431</name>
</gene>
<sequence>MSNLSGYDSEVVGFESVTRNKSSESDNGTQTSEFAEVGASSQTNLSVDSGCNVTPEDLNATESVLRQYPPPGLNEFLRRVVPAMMDQLNQNDKEIIDNSSDSDDEELVSAKLFQEIEVKTEHRLGSGDHQSPCVLSLSWSSAGNSLAVSIGYTHHENWCEHDGLIRIFTVKRTAGDKLVQALDITEKNCVSVVQYHPSVAALLAYATTSGEVVICNLRNSLDYHEGAQLTSPSGCHGSKRVSALLWADQSLANIFLTMQIKNTGKRRGAADQILFSSGSDGTINVWQVNSSSKVFENVVSYAVNGSRKLATPDITCFDFIKSYPLRPSDDKVADDVFVVGTKSGALYLCRAKSCRQIAGSNVLDPVYEVLEGHSTCILEVAFSLQRPGVFASVSIGSELKVYDMNQAAPLKVLCLDVPISSMCWLPNNPSVVVLGLAADPQRKHSLAVYNVCSGRTLPVDGFAGEGTVTSLSVNQSGSCRIAAGDSASIVRVWDLPSRKIRLSSEDLEF</sequence>
<feature type="repeat" description="WD" evidence="5">
    <location>
        <begin position="272"/>
        <end position="296"/>
    </location>
</feature>
<organism evidence="7 8">
    <name type="scientific">Galleria mellonella</name>
    <name type="common">Greater wax moth</name>
    <dbReference type="NCBI Taxonomy" id="7137"/>
    <lineage>
        <taxon>Eukaryota</taxon>
        <taxon>Metazoa</taxon>
        <taxon>Ecdysozoa</taxon>
        <taxon>Arthropoda</taxon>
        <taxon>Hexapoda</taxon>
        <taxon>Insecta</taxon>
        <taxon>Pterygota</taxon>
        <taxon>Neoptera</taxon>
        <taxon>Endopterygota</taxon>
        <taxon>Lepidoptera</taxon>
        <taxon>Glossata</taxon>
        <taxon>Ditrysia</taxon>
        <taxon>Pyraloidea</taxon>
        <taxon>Pyralidae</taxon>
        <taxon>Galleriinae</taxon>
        <taxon>Galleria</taxon>
    </lineage>
</organism>
<dbReference type="GO" id="GO:0045504">
    <property type="term" value="F:dynein heavy chain binding"/>
    <property type="evidence" value="ECO:0007669"/>
    <property type="project" value="TreeGrafter"/>
</dbReference>
<protein>
    <submittedName>
        <fullName evidence="8">Cytoplasmic dynein 2 intermediate chain 2-like</fullName>
    </submittedName>
</protein>
<dbReference type="PANTHER" id="PTHR12442">
    <property type="entry name" value="DYNEIN INTERMEDIATE CHAIN"/>
    <property type="match status" value="1"/>
</dbReference>
<dbReference type="InParanoid" id="A0A6J1W9J4"/>
<dbReference type="PROSITE" id="PS50082">
    <property type="entry name" value="WD_REPEATS_2"/>
    <property type="match status" value="1"/>
</dbReference>
<evidence type="ECO:0000256" key="3">
    <source>
        <dbReference type="ARBA" id="ARBA00022574"/>
    </source>
</evidence>
<feature type="region of interest" description="Disordered" evidence="6">
    <location>
        <begin position="17"/>
        <end position="54"/>
    </location>
</feature>
<proteinExistence type="predicted"/>
<dbReference type="GeneID" id="113510431"/>
<comment type="subcellular location">
    <subcellularLocation>
        <location evidence="1">Cytoplasm</location>
    </subcellularLocation>
</comment>
<feature type="compositionally biased region" description="Polar residues" evidence="6">
    <location>
        <begin position="17"/>
        <end position="52"/>
    </location>
</feature>
<dbReference type="GO" id="GO:0005868">
    <property type="term" value="C:cytoplasmic dynein complex"/>
    <property type="evidence" value="ECO:0007669"/>
    <property type="project" value="TreeGrafter"/>
</dbReference>
<evidence type="ECO:0000256" key="6">
    <source>
        <dbReference type="SAM" id="MobiDB-lite"/>
    </source>
</evidence>
<accession>A0A6J1W9J4</accession>
<dbReference type="GO" id="GO:0042073">
    <property type="term" value="P:intraciliary transport"/>
    <property type="evidence" value="ECO:0007669"/>
    <property type="project" value="TreeGrafter"/>
</dbReference>
<dbReference type="SMART" id="SM00320">
    <property type="entry name" value="WD40"/>
    <property type="match status" value="4"/>
</dbReference>
<dbReference type="Proteomes" id="UP001652740">
    <property type="component" value="Unplaced"/>
</dbReference>